<dbReference type="InterPro" id="IPR051865">
    <property type="entry name" value="WD-repeat_CDT2_adapter"/>
</dbReference>
<dbReference type="SMART" id="SM00320">
    <property type="entry name" value="WD40"/>
    <property type="match status" value="7"/>
</dbReference>
<reference evidence="7 8" key="1">
    <citation type="journal article" date="2021" name="Nat. Plants">
        <title>The Taxus genome provides insights into paclitaxel biosynthesis.</title>
        <authorList>
            <person name="Xiong X."/>
            <person name="Gou J."/>
            <person name="Liao Q."/>
            <person name="Li Y."/>
            <person name="Zhou Q."/>
            <person name="Bi G."/>
            <person name="Li C."/>
            <person name="Du R."/>
            <person name="Wang X."/>
            <person name="Sun T."/>
            <person name="Guo L."/>
            <person name="Liang H."/>
            <person name="Lu P."/>
            <person name="Wu Y."/>
            <person name="Zhang Z."/>
            <person name="Ro D.K."/>
            <person name="Shang Y."/>
            <person name="Huang S."/>
            <person name="Yan J."/>
        </authorList>
    </citation>
    <scope>NUCLEOTIDE SEQUENCE [LARGE SCALE GENOMIC DNA]</scope>
    <source>
        <strain evidence="7">Ta-2019</strain>
    </source>
</reference>
<accession>A0AA38GAW1</accession>
<feature type="repeat" description="WD" evidence="6">
    <location>
        <begin position="292"/>
        <end position="321"/>
    </location>
</feature>
<dbReference type="GO" id="GO:0043161">
    <property type="term" value="P:proteasome-mediated ubiquitin-dependent protein catabolic process"/>
    <property type="evidence" value="ECO:0007669"/>
    <property type="project" value="TreeGrafter"/>
</dbReference>
<dbReference type="InterPro" id="IPR015943">
    <property type="entry name" value="WD40/YVTN_repeat-like_dom_sf"/>
</dbReference>
<comment type="caution">
    <text evidence="7">The sequence shown here is derived from an EMBL/GenBank/DDBJ whole genome shotgun (WGS) entry which is preliminary data.</text>
</comment>
<dbReference type="PROSITE" id="PS00678">
    <property type="entry name" value="WD_REPEATS_1"/>
    <property type="match status" value="2"/>
</dbReference>
<keyword evidence="2 6" id="KW-0853">WD repeat</keyword>
<dbReference type="Proteomes" id="UP000824469">
    <property type="component" value="Unassembled WGS sequence"/>
</dbReference>
<proteinExistence type="inferred from homology"/>
<dbReference type="PROSITE" id="PS50294">
    <property type="entry name" value="WD_REPEATS_REGION"/>
    <property type="match status" value="3"/>
</dbReference>
<protein>
    <recommendedName>
        <fullName evidence="9">Denticleless protein homolog</fullName>
    </recommendedName>
</protein>
<dbReference type="OMA" id="DSRVHTY"/>
<evidence type="ECO:0000313" key="8">
    <source>
        <dbReference type="Proteomes" id="UP000824469"/>
    </source>
</evidence>
<evidence type="ECO:0000256" key="5">
    <source>
        <dbReference type="ARBA" id="ARBA00038344"/>
    </source>
</evidence>
<dbReference type="SUPFAM" id="SSF50978">
    <property type="entry name" value="WD40 repeat-like"/>
    <property type="match status" value="1"/>
</dbReference>
<feature type="non-terminal residue" evidence="7">
    <location>
        <position position="463"/>
    </location>
</feature>
<evidence type="ECO:0008006" key="9">
    <source>
        <dbReference type="Google" id="ProtNLM"/>
    </source>
</evidence>
<name>A0AA38GAW1_TAXCH</name>
<comment type="similarity">
    <text evidence="5">Belongs to the WD repeat cdt2 family.</text>
</comment>
<gene>
    <name evidence="7" type="ORF">KI387_019918</name>
</gene>
<dbReference type="AlphaFoldDB" id="A0AA38GAW1"/>
<dbReference type="GO" id="GO:0005634">
    <property type="term" value="C:nucleus"/>
    <property type="evidence" value="ECO:0007669"/>
    <property type="project" value="TreeGrafter"/>
</dbReference>
<dbReference type="Pfam" id="PF00400">
    <property type="entry name" value="WD40"/>
    <property type="match status" value="6"/>
</dbReference>
<dbReference type="GO" id="GO:0030674">
    <property type="term" value="F:protein-macromolecule adaptor activity"/>
    <property type="evidence" value="ECO:0007669"/>
    <property type="project" value="TreeGrafter"/>
</dbReference>
<evidence type="ECO:0000256" key="1">
    <source>
        <dbReference type="ARBA" id="ARBA00004906"/>
    </source>
</evidence>
<dbReference type="InterPro" id="IPR019775">
    <property type="entry name" value="WD40_repeat_CS"/>
</dbReference>
<evidence type="ECO:0000313" key="7">
    <source>
        <dbReference type="EMBL" id="KAH9318149.1"/>
    </source>
</evidence>
<feature type="repeat" description="WD" evidence="6">
    <location>
        <begin position="323"/>
        <end position="365"/>
    </location>
</feature>
<dbReference type="EMBL" id="JAHRHJ020000004">
    <property type="protein sequence ID" value="KAH9318149.1"/>
    <property type="molecule type" value="Genomic_DNA"/>
</dbReference>
<organism evidence="7 8">
    <name type="scientific">Taxus chinensis</name>
    <name type="common">Chinese yew</name>
    <name type="synonym">Taxus wallichiana var. chinensis</name>
    <dbReference type="NCBI Taxonomy" id="29808"/>
    <lineage>
        <taxon>Eukaryota</taxon>
        <taxon>Viridiplantae</taxon>
        <taxon>Streptophyta</taxon>
        <taxon>Embryophyta</taxon>
        <taxon>Tracheophyta</taxon>
        <taxon>Spermatophyta</taxon>
        <taxon>Pinopsida</taxon>
        <taxon>Pinidae</taxon>
        <taxon>Conifers II</taxon>
        <taxon>Cupressales</taxon>
        <taxon>Taxaceae</taxon>
        <taxon>Taxus</taxon>
    </lineage>
</organism>
<dbReference type="PANTHER" id="PTHR22852:SF0">
    <property type="entry name" value="DENTICLELESS PROTEIN HOMOLOG"/>
    <property type="match status" value="1"/>
</dbReference>
<dbReference type="PROSITE" id="PS50082">
    <property type="entry name" value="WD_REPEATS_2"/>
    <property type="match status" value="4"/>
</dbReference>
<dbReference type="InterPro" id="IPR020472">
    <property type="entry name" value="WD40_PAC1"/>
</dbReference>
<feature type="repeat" description="WD" evidence="6">
    <location>
        <begin position="116"/>
        <end position="158"/>
    </location>
</feature>
<evidence type="ECO:0000256" key="3">
    <source>
        <dbReference type="ARBA" id="ARBA00022737"/>
    </source>
</evidence>
<dbReference type="Gene3D" id="2.130.10.10">
    <property type="entry name" value="YVTN repeat-like/Quinoprotein amine dehydrogenase"/>
    <property type="match status" value="2"/>
</dbReference>
<dbReference type="PANTHER" id="PTHR22852">
    <property type="entry name" value="LETHAL 2 DENTICLELESS PROTEIN RETINOIC ACID-REGULATED NUCLEAR MATRIX-ASSOCIATED PROTEIN"/>
    <property type="match status" value="1"/>
</dbReference>
<dbReference type="InterPro" id="IPR001680">
    <property type="entry name" value="WD40_rpt"/>
</dbReference>
<evidence type="ECO:0000256" key="4">
    <source>
        <dbReference type="ARBA" id="ARBA00022786"/>
    </source>
</evidence>
<keyword evidence="8" id="KW-1185">Reference proteome</keyword>
<keyword evidence="3" id="KW-0677">Repeat</keyword>
<evidence type="ECO:0000256" key="2">
    <source>
        <dbReference type="ARBA" id="ARBA00022574"/>
    </source>
</evidence>
<feature type="repeat" description="WD" evidence="6">
    <location>
        <begin position="74"/>
        <end position="108"/>
    </location>
</feature>
<dbReference type="InterPro" id="IPR036322">
    <property type="entry name" value="WD40_repeat_dom_sf"/>
</dbReference>
<keyword evidence="4" id="KW-0833">Ubl conjugation pathway</keyword>
<dbReference type="PRINTS" id="PR00320">
    <property type="entry name" value="GPROTEINBRPT"/>
</dbReference>
<evidence type="ECO:0000256" key="6">
    <source>
        <dbReference type="PROSITE-ProRule" id="PRU00221"/>
    </source>
</evidence>
<sequence>MTSEGGVGNGVLTIECDYGSTPALAVSFAKTSSCGHILAVSDEEGFVSLFNTRCRLPSFLTCEQDTVNSRTERWRAHHNALFDLCWIRDDSWILTASGDQTVKLWDVEARAGLGIMQFHTGSVKSLCPHPLQSDLFVSGSRDGSIAFWDMRSNSSSSDQTNEECFIPVASIMDAHIAKNGRRVQRNKASKSITSVLYLKDERVIASAGAADSVVKFWDTRKLKAPIAQTPPQCQEGRIHGISSLAQDSNGTFIIASCMDNKIYLYNALQPDKGPLKSFAGHELDSFYIKACFSPDGTHILSGSSDGNAFLWQVDKPEASPVKLSGHLREVTAVDWCSSDFCKIVTCSDDFTVRVWNIENSNFESIHSTPSAIRRRISAYPVSVSQRLFSSVDNGHLENPPSDTSAYDPEFVSADNDKAITPQCLRSTEASTPQASKISVSRSLSMEGLSVSPNANILSRVVSP</sequence>
<comment type="pathway">
    <text evidence="1">Protein modification; protein ubiquitination.</text>
</comment>